<feature type="region of interest" description="Disordered" evidence="1">
    <location>
        <begin position="295"/>
        <end position="324"/>
    </location>
</feature>
<feature type="region of interest" description="Disordered" evidence="1">
    <location>
        <begin position="50"/>
        <end position="69"/>
    </location>
</feature>
<dbReference type="OrthoDB" id="419598at2759"/>
<dbReference type="InterPro" id="IPR036291">
    <property type="entry name" value="NAD(P)-bd_dom_sf"/>
</dbReference>
<dbReference type="AlphaFoldDB" id="A0A0D2BF50"/>
<dbReference type="Pfam" id="PF05368">
    <property type="entry name" value="NmrA"/>
    <property type="match status" value="1"/>
</dbReference>
<dbReference type="InterPro" id="IPR008030">
    <property type="entry name" value="NmrA-like"/>
</dbReference>
<organism evidence="3 4">
    <name type="scientific">Exophiala xenobiotica</name>
    <dbReference type="NCBI Taxonomy" id="348802"/>
    <lineage>
        <taxon>Eukaryota</taxon>
        <taxon>Fungi</taxon>
        <taxon>Dikarya</taxon>
        <taxon>Ascomycota</taxon>
        <taxon>Pezizomycotina</taxon>
        <taxon>Eurotiomycetes</taxon>
        <taxon>Chaetothyriomycetidae</taxon>
        <taxon>Chaetothyriales</taxon>
        <taxon>Herpotrichiellaceae</taxon>
        <taxon>Exophiala</taxon>
    </lineage>
</organism>
<reference evidence="3 4" key="1">
    <citation type="submission" date="2015-01" db="EMBL/GenBank/DDBJ databases">
        <title>The Genome Sequence of Exophiala xenobiotica CBS118157.</title>
        <authorList>
            <consortium name="The Broad Institute Genomics Platform"/>
            <person name="Cuomo C."/>
            <person name="de Hoog S."/>
            <person name="Gorbushina A."/>
            <person name="Stielow B."/>
            <person name="Teixiera M."/>
            <person name="Abouelleil A."/>
            <person name="Chapman S.B."/>
            <person name="Priest M."/>
            <person name="Young S.K."/>
            <person name="Wortman J."/>
            <person name="Nusbaum C."/>
            <person name="Birren B."/>
        </authorList>
    </citation>
    <scope>NUCLEOTIDE SEQUENCE [LARGE SCALE GENOMIC DNA]</scope>
    <source>
        <strain evidence="3 4">CBS 118157</strain>
    </source>
</reference>
<evidence type="ECO:0000256" key="1">
    <source>
        <dbReference type="SAM" id="MobiDB-lite"/>
    </source>
</evidence>
<evidence type="ECO:0000259" key="2">
    <source>
        <dbReference type="Pfam" id="PF05368"/>
    </source>
</evidence>
<dbReference type="STRING" id="348802.A0A0D2BF50"/>
<dbReference type="InterPro" id="IPR051604">
    <property type="entry name" value="Ergot_Alk_Oxidoreductase"/>
</dbReference>
<dbReference type="PANTHER" id="PTHR43162">
    <property type="match status" value="1"/>
</dbReference>
<dbReference type="Gene3D" id="3.40.50.720">
    <property type="entry name" value="NAD(P)-binding Rossmann-like Domain"/>
    <property type="match status" value="1"/>
</dbReference>
<dbReference type="PANTHER" id="PTHR43162:SF1">
    <property type="entry name" value="PRESTALK A DIFFERENTIATION PROTEIN A"/>
    <property type="match status" value="1"/>
</dbReference>
<evidence type="ECO:0000313" key="3">
    <source>
        <dbReference type="EMBL" id="KIW50836.1"/>
    </source>
</evidence>
<dbReference type="Proteomes" id="UP000054342">
    <property type="component" value="Unassembled WGS sequence"/>
</dbReference>
<dbReference type="RefSeq" id="XP_013311420.1">
    <property type="nucleotide sequence ID" value="XM_013455966.1"/>
</dbReference>
<dbReference type="HOGENOM" id="CLU_007383_10_0_1"/>
<gene>
    <name evidence="3" type="ORF">PV05_09621</name>
</gene>
<dbReference type="GeneID" id="25331529"/>
<sequence>MASKDKNNNSSNNDAVIIFGPTGNVGSAAARAAREKGAAGAKVFLAMRDPQKPIPGLTPDQESEGGGGFERIYADLTKPETLHDAVTTTGAKRAFIYLVFGTTDHMKSAITALKAAGIEFVVFLSSYAVPNDLNIASISPANFIAWGHGQVELILREEFGPLSYVAVRPGSFASNSLRWKKAVVEDGLVRIAYPEALFDWISPEDIGRVCGALLVQRPRPVDVAGMNGNVVRLLGPEIMSQGDAIDVIGRAIGKDIKVERLDEQEGVEFFMKSAHLPEFAAQQLIKMLKKRAEDGRSDGGYEGPSYDESVSNIQKYGGRPPTSFHQWVEENKAEFGA</sequence>
<evidence type="ECO:0000313" key="4">
    <source>
        <dbReference type="Proteomes" id="UP000054342"/>
    </source>
</evidence>
<dbReference type="SUPFAM" id="SSF51735">
    <property type="entry name" value="NAD(P)-binding Rossmann-fold domains"/>
    <property type="match status" value="1"/>
</dbReference>
<accession>A0A0D2BF50</accession>
<feature type="domain" description="NmrA-like" evidence="2">
    <location>
        <begin position="13"/>
        <end position="294"/>
    </location>
</feature>
<name>A0A0D2BF50_9EURO</name>
<proteinExistence type="predicted"/>
<keyword evidence="4" id="KW-1185">Reference proteome</keyword>
<protein>
    <recommendedName>
        <fullName evidence="2">NmrA-like domain-containing protein</fullName>
    </recommendedName>
</protein>
<dbReference type="EMBL" id="KN847322">
    <property type="protein sequence ID" value="KIW50836.1"/>
    <property type="molecule type" value="Genomic_DNA"/>
</dbReference>